<reference evidence="1 2" key="1">
    <citation type="submission" date="2016-10" db="EMBL/GenBank/DDBJ databases">
        <authorList>
            <person name="Varghese N."/>
            <person name="Submissions S."/>
        </authorList>
    </citation>
    <scope>NUCLEOTIDE SEQUENCE [LARGE SCALE GENOMIC DNA]</scope>
    <source>
        <strain evidence="1 2">DSM 18327</strain>
    </source>
</reference>
<keyword evidence="2" id="KW-1185">Reference proteome</keyword>
<accession>A0ABY0XME8</accession>
<dbReference type="Proteomes" id="UP000199665">
    <property type="component" value="Unassembled WGS sequence"/>
</dbReference>
<organism evidence="1 2">
    <name type="scientific">Pseudomonas mohnii</name>
    <dbReference type="NCBI Taxonomy" id="395600"/>
    <lineage>
        <taxon>Bacteria</taxon>
        <taxon>Pseudomonadati</taxon>
        <taxon>Pseudomonadota</taxon>
        <taxon>Gammaproteobacteria</taxon>
        <taxon>Pseudomonadales</taxon>
        <taxon>Pseudomonadaceae</taxon>
        <taxon>Pseudomonas</taxon>
    </lineage>
</organism>
<name>A0ABY0XME8_9PSED</name>
<gene>
    <name evidence="1" type="ORF">SAMN05216205_0326</name>
</gene>
<proteinExistence type="predicted"/>
<protein>
    <submittedName>
        <fullName evidence="1">Uncharacterized protein</fullName>
    </submittedName>
</protein>
<comment type="caution">
    <text evidence="1">The sequence shown here is derived from an EMBL/GenBank/DDBJ whole genome shotgun (WGS) entry which is preliminary data.</text>
</comment>
<evidence type="ECO:0000313" key="1">
    <source>
        <dbReference type="EMBL" id="SEB68158.1"/>
    </source>
</evidence>
<sequence length="83" mass="9392">MCKRISCGDAMEDIFVVKRCNKIIIHGRRAGETAHPPPDAAVWYRIADTRTHGFIGDGYDLEEDARHVCRQLNARSHVMARQG</sequence>
<evidence type="ECO:0000313" key="2">
    <source>
        <dbReference type="Proteomes" id="UP000199665"/>
    </source>
</evidence>
<dbReference type="EMBL" id="FNRV01000001">
    <property type="protein sequence ID" value="SEB68158.1"/>
    <property type="molecule type" value="Genomic_DNA"/>
</dbReference>